<gene>
    <name evidence="10" type="ORF">KIW84_050034</name>
</gene>
<evidence type="ECO:0000256" key="5">
    <source>
        <dbReference type="ARBA" id="ARBA00022490"/>
    </source>
</evidence>
<feature type="domain" description="Exportin-7/Ran-binding protein 17 TPR repeats" evidence="9">
    <location>
        <begin position="410"/>
        <end position="650"/>
    </location>
</feature>
<keyword evidence="4" id="KW-0813">Transport</keyword>
<dbReference type="InterPro" id="IPR011989">
    <property type="entry name" value="ARM-like"/>
</dbReference>
<protein>
    <submittedName>
        <fullName evidence="10">Uncharacterized protein</fullName>
    </submittedName>
</protein>
<evidence type="ECO:0000256" key="1">
    <source>
        <dbReference type="ARBA" id="ARBA00004123"/>
    </source>
</evidence>
<evidence type="ECO:0000256" key="2">
    <source>
        <dbReference type="ARBA" id="ARBA00004496"/>
    </source>
</evidence>
<organism evidence="10 11">
    <name type="scientific">Pisum sativum</name>
    <name type="common">Garden pea</name>
    <name type="synonym">Lathyrus oleraceus</name>
    <dbReference type="NCBI Taxonomy" id="3888"/>
    <lineage>
        <taxon>Eukaryota</taxon>
        <taxon>Viridiplantae</taxon>
        <taxon>Streptophyta</taxon>
        <taxon>Embryophyta</taxon>
        <taxon>Tracheophyta</taxon>
        <taxon>Spermatophyta</taxon>
        <taxon>Magnoliopsida</taxon>
        <taxon>eudicotyledons</taxon>
        <taxon>Gunneridae</taxon>
        <taxon>Pentapetalae</taxon>
        <taxon>rosids</taxon>
        <taxon>fabids</taxon>
        <taxon>Fabales</taxon>
        <taxon>Fabaceae</taxon>
        <taxon>Papilionoideae</taxon>
        <taxon>50 kb inversion clade</taxon>
        <taxon>NPAAA clade</taxon>
        <taxon>Hologalegina</taxon>
        <taxon>IRL clade</taxon>
        <taxon>Fabeae</taxon>
        <taxon>Lathyrus</taxon>
    </lineage>
</organism>
<dbReference type="Gramene" id="Psat05G0003400-T1">
    <property type="protein sequence ID" value="KAI5402258.1"/>
    <property type="gene ID" value="KIW84_050034"/>
</dbReference>
<dbReference type="GO" id="GO:0005737">
    <property type="term" value="C:cytoplasm"/>
    <property type="evidence" value="ECO:0007669"/>
    <property type="project" value="UniProtKB-SubCell"/>
</dbReference>
<accession>A0A9D4WIU4</accession>
<dbReference type="GO" id="GO:0005643">
    <property type="term" value="C:nuclear pore"/>
    <property type="evidence" value="ECO:0007669"/>
    <property type="project" value="TreeGrafter"/>
</dbReference>
<dbReference type="EMBL" id="JAMSHJ010000005">
    <property type="protein sequence ID" value="KAI5402258.1"/>
    <property type="molecule type" value="Genomic_DNA"/>
</dbReference>
<dbReference type="OrthoDB" id="244158at2759"/>
<keyword evidence="5" id="KW-0963">Cytoplasm</keyword>
<name>A0A9D4WIU4_PEA</name>
<evidence type="ECO:0000256" key="7">
    <source>
        <dbReference type="ARBA" id="ARBA00023242"/>
    </source>
</evidence>
<comment type="similarity">
    <text evidence="3">Belongs to the exportin family.</text>
</comment>
<dbReference type="SUPFAM" id="SSF48371">
    <property type="entry name" value="ARM repeat"/>
    <property type="match status" value="1"/>
</dbReference>
<dbReference type="InterPro" id="IPR001494">
    <property type="entry name" value="Importin-beta_N"/>
</dbReference>
<dbReference type="FunFam" id="1.25.10.10:FF:000158">
    <property type="entry name" value="ARM repeat superfamily protein"/>
    <property type="match status" value="1"/>
</dbReference>
<dbReference type="InterPro" id="IPR057947">
    <property type="entry name" value="TPR_XPO7/RBP17"/>
</dbReference>
<evidence type="ECO:0000256" key="4">
    <source>
        <dbReference type="ARBA" id="ARBA00022448"/>
    </source>
</evidence>
<keyword evidence="6" id="KW-0653">Protein transport</keyword>
<dbReference type="GO" id="GO:0005049">
    <property type="term" value="F:nuclear export signal receptor activity"/>
    <property type="evidence" value="ECO:0007669"/>
    <property type="project" value="InterPro"/>
</dbReference>
<dbReference type="FunFam" id="1.25.10.10:FF:000263">
    <property type="entry name" value="ARM repeat superfamily protein"/>
    <property type="match status" value="1"/>
</dbReference>
<dbReference type="InterPro" id="IPR016024">
    <property type="entry name" value="ARM-type_fold"/>
</dbReference>
<dbReference type="Pfam" id="PF03810">
    <property type="entry name" value="IBN_N"/>
    <property type="match status" value="1"/>
</dbReference>
<dbReference type="PANTHER" id="PTHR12596">
    <property type="entry name" value="EXPORTIN 4,7-RELATED"/>
    <property type="match status" value="1"/>
</dbReference>
<comment type="subcellular location">
    <subcellularLocation>
        <location evidence="2">Cytoplasm</location>
    </subcellularLocation>
    <subcellularLocation>
        <location evidence="1">Nucleus</location>
    </subcellularLocation>
</comment>
<evidence type="ECO:0000313" key="10">
    <source>
        <dbReference type="EMBL" id="KAI5402258.1"/>
    </source>
</evidence>
<dbReference type="Gramene" id="Psat5g001960.1">
    <property type="protein sequence ID" value="Psat5g001960.1.cds"/>
    <property type="gene ID" value="Psat5g001960"/>
</dbReference>
<dbReference type="GO" id="GO:0031267">
    <property type="term" value="F:small GTPase binding"/>
    <property type="evidence" value="ECO:0007669"/>
    <property type="project" value="InterPro"/>
</dbReference>
<keyword evidence="11" id="KW-1185">Reference proteome</keyword>
<evidence type="ECO:0000256" key="3">
    <source>
        <dbReference type="ARBA" id="ARBA00009466"/>
    </source>
</evidence>
<proteinExistence type="inferred from homology"/>
<dbReference type="Pfam" id="PF25795">
    <property type="entry name" value="TPR_XPO7"/>
    <property type="match status" value="1"/>
</dbReference>
<dbReference type="Proteomes" id="UP001058974">
    <property type="component" value="Chromosome 5"/>
</dbReference>
<evidence type="ECO:0000256" key="6">
    <source>
        <dbReference type="ARBA" id="ARBA00022927"/>
    </source>
</evidence>
<feature type="domain" description="Importin N-terminal" evidence="8">
    <location>
        <begin position="25"/>
        <end position="89"/>
    </location>
</feature>
<sequence length="1050" mass="119258">MELAQLEALCERLYNSQDSVERAHAENTLKCFSMNTEYISQCQYILDHALTPYALMLASSSLLKQVTEHSLDLKLRLDIWTYLINYLGTRGPELQPFVTASLIQLLCRVTKFGWFDDDRFRDLVKESMNFLSQATPGHYAIGLKILNQLISEMNQANAGLPATKHRRVACSFRDQSLFQIFQISLTSLSQLKNDAISQLQELALSLSLKCLSFDFVGTSVDESSDEFGTVQIPSPWKPVLEDSSTLQLFFDHYAITKPPLSKEALECLVRLASVRRSLFTNDATRSKFLAHLMTGTKVILQTGQGLADHNNYHEFCRLLGRFRVNYQLSELVNVEGYSDWIRLVAEFTLKSLQSWQWASNSVYYLLGLWSRLVASVPYLKGDAPSLLGEYVPKITESFITSRFNSVQAGLPDDLENPLDNAELLQDQLDCLPNLCRFQYESSSLFIINITEPVLQIYTERARLQISDSNDLSVIEDKLAWIVHIAAAILKTKQCNGCSVESQEVLDAEISARVLQLINVTDSGVHSQRYGEISKQRLDRAILIFFQHFRKSYIGDQAILSSKQLYARLSELLGLHDHLLLLNMIVGKIATNLKCYIESEEVIDHTLSLFLELATGFMTGKLLMKLDTVKFIIANHTREHFPFLDAKKCSRSRTIFYYTIGWLIFMEDCPGKFKSSMDPLQQVFLSLESTPDSVFRTDAVKYALVGLMRDLRGIAMSTNSRRTYGFLFDWLYPAHMPLILKGISHWTDTPEVTTPLLKFMAEFVLNKSQRLTFDSSSPNGILLFREVSKLIVAYGSRILTFPNAADVYTYKYKGIWICLTILSRALSGNYVNFGVFELYGDRALSDALDAALKMTLSIPMSDILAYRKLTKAYFAFLEVLFYSHLTFILSLDTNTFVHLVGSLESGLKGLDTSISSQCASAVDNLVAFYFNNIKMGEAPNLPASVNLARHIAECPTLFPEILKTLFEILLFEDCSNQWSLSRPMLSLILINEKTFSDLKAQILSSQPMNHQKRLSLCFDKLMADVTEKLDSKNRDRFTQNLTIFRHDFRAK</sequence>
<dbReference type="InterPro" id="IPR044189">
    <property type="entry name" value="XPO4/7-like"/>
</dbReference>
<dbReference type="PANTHER" id="PTHR12596:SF2">
    <property type="entry name" value="EXPORTIN-7 ISOFORM X1"/>
    <property type="match status" value="1"/>
</dbReference>
<dbReference type="AlphaFoldDB" id="A0A9D4WIU4"/>
<evidence type="ECO:0000313" key="11">
    <source>
        <dbReference type="Proteomes" id="UP001058974"/>
    </source>
</evidence>
<dbReference type="GO" id="GO:0006611">
    <property type="term" value="P:protein export from nucleus"/>
    <property type="evidence" value="ECO:0007669"/>
    <property type="project" value="TreeGrafter"/>
</dbReference>
<evidence type="ECO:0000259" key="9">
    <source>
        <dbReference type="Pfam" id="PF25795"/>
    </source>
</evidence>
<dbReference type="Gene3D" id="1.25.10.10">
    <property type="entry name" value="Leucine-rich Repeat Variant"/>
    <property type="match status" value="2"/>
</dbReference>
<reference evidence="10 11" key="1">
    <citation type="journal article" date="2022" name="Nat. Genet.">
        <title>Improved pea reference genome and pan-genome highlight genomic features and evolutionary characteristics.</title>
        <authorList>
            <person name="Yang T."/>
            <person name="Liu R."/>
            <person name="Luo Y."/>
            <person name="Hu S."/>
            <person name="Wang D."/>
            <person name="Wang C."/>
            <person name="Pandey M.K."/>
            <person name="Ge S."/>
            <person name="Xu Q."/>
            <person name="Li N."/>
            <person name="Li G."/>
            <person name="Huang Y."/>
            <person name="Saxena R.K."/>
            <person name="Ji Y."/>
            <person name="Li M."/>
            <person name="Yan X."/>
            <person name="He Y."/>
            <person name="Liu Y."/>
            <person name="Wang X."/>
            <person name="Xiang C."/>
            <person name="Varshney R.K."/>
            <person name="Ding H."/>
            <person name="Gao S."/>
            <person name="Zong X."/>
        </authorList>
    </citation>
    <scope>NUCLEOTIDE SEQUENCE [LARGE SCALE GENOMIC DNA]</scope>
    <source>
        <strain evidence="10 11">cv. Zhongwan 6</strain>
    </source>
</reference>
<comment type="caution">
    <text evidence="10">The sequence shown here is derived from an EMBL/GenBank/DDBJ whole genome shotgun (WGS) entry which is preliminary data.</text>
</comment>
<evidence type="ECO:0000259" key="8">
    <source>
        <dbReference type="Pfam" id="PF03810"/>
    </source>
</evidence>
<keyword evidence="7" id="KW-0539">Nucleus</keyword>